<proteinExistence type="predicted"/>
<comment type="caution">
    <text evidence="1">The sequence shown here is derived from an EMBL/GenBank/DDBJ whole genome shotgun (WGS) entry which is preliminary data.</text>
</comment>
<organism evidence="1 2">
    <name type="scientific">Smallanthus sonchifolius</name>
    <dbReference type="NCBI Taxonomy" id="185202"/>
    <lineage>
        <taxon>Eukaryota</taxon>
        <taxon>Viridiplantae</taxon>
        <taxon>Streptophyta</taxon>
        <taxon>Embryophyta</taxon>
        <taxon>Tracheophyta</taxon>
        <taxon>Spermatophyta</taxon>
        <taxon>Magnoliopsida</taxon>
        <taxon>eudicotyledons</taxon>
        <taxon>Gunneridae</taxon>
        <taxon>Pentapetalae</taxon>
        <taxon>asterids</taxon>
        <taxon>campanulids</taxon>
        <taxon>Asterales</taxon>
        <taxon>Asteraceae</taxon>
        <taxon>Asteroideae</taxon>
        <taxon>Heliantheae alliance</taxon>
        <taxon>Millerieae</taxon>
        <taxon>Smallanthus</taxon>
    </lineage>
</organism>
<reference evidence="1 2" key="2">
    <citation type="journal article" date="2022" name="Mol. Ecol. Resour.">
        <title>The genomes of chicory, endive, great burdock and yacon provide insights into Asteraceae paleo-polyploidization history and plant inulin production.</title>
        <authorList>
            <person name="Fan W."/>
            <person name="Wang S."/>
            <person name="Wang H."/>
            <person name="Wang A."/>
            <person name="Jiang F."/>
            <person name="Liu H."/>
            <person name="Zhao H."/>
            <person name="Xu D."/>
            <person name="Zhang Y."/>
        </authorList>
    </citation>
    <scope>NUCLEOTIDE SEQUENCE [LARGE SCALE GENOMIC DNA]</scope>
    <source>
        <strain evidence="2">cv. Yunnan</strain>
        <tissue evidence="1">Leaves</tissue>
    </source>
</reference>
<accession>A0ACB9A1X9</accession>
<reference evidence="2" key="1">
    <citation type="journal article" date="2022" name="Mol. Ecol. Resour.">
        <title>The genomes of chicory, endive, great burdock and yacon provide insights into Asteraceae palaeo-polyploidization history and plant inulin production.</title>
        <authorList>
            <person name="Fan W."/>
            <person name="Wang S."/>
            <person name="Wang H."/>
            <person name="Wang A."/>
            <person name="Jiang F."/>
            <person name="Liu H."/>
            <person name="Zhao H."/>
            <person name="Xu D."/>
            <person name="Zhang Y."/>
        </authorList>
    </citation>
    <scope>NUCLEOTIDE SEQUENCE [LARGE SCALE GENOMIC DNA]</scope>
    <source>
        <strain evidence="2">cv. Yunnan</strain>
    </source>
</reference>
<evidence type="ECO:0000313" key="2">
    <source>
        <dbReference type="Proteomes" id="UP001056120"/>
    </source>
</evidence>
<gene>
    <name evidence="1" type="ORF">L1987_74346</name>
</gene>
<protein>
    <submittedName>
        <fullName evidence="1">Uncharacterized protein</fullName>
    </submittedName>
</protein>
<sequence length="141" mass="16325">MRLTGLEFLESLVMTSVYKCVDLGCVELWIYKWVDLDFAHFSCQQTMILPNLSRLAKLNHYTLSKSILHDSSHQMSPLPRHSETKMWISDINARGYDSLLQQLPDLGDFRIFFDLTVELNVKDYGVKGDALKAMETLHQEQ</sequence>
<name>A0ACB9A1X9_9ASTR</name>
<dbReference type="EMBL" id="CM042042">
    <property type="protein sequence ID" value="KAI3704132.1"/>
    <property type="molecule type" value="Genomic_DNA"/>
</dbReference>
<dbReference type="Proteomes" id="UP001056120">
    <property type="component" value="Linkage Group LG25"/>
</dbReference>
<evidence type="ECO:0000313" key="1">
    <source>
        <dbReference type="EMBL" id="KAI3704132.1"/>
    </source>
</evidence>
<keyword evidence="2" id="KW-1185">Reference proteome</keyword>